<sequence length="29" mass="3449">MRVLMRVSDHLALSRVLSRDATIAWKYEM</sequence>
<name>A0A0X3BJ85_9EURY</name>
<reference evidence="1 2" key="1">
    <citation type="submission" date="2016-01" db="EMBL/GenBank/DDBJ databases">
        <authorList>
            <person name="Manzoor S."/>
        </authorList>
    </citation>
    <scope>NUCLEOTIDE SEQUENCE [LARGE SCALE GENOMIC DNA]</scope>
    <source>
        <strain evidence="1">Methanoculleus sp MAB1</strain>
    </source>
</reference>
<dbReference type="EMBL" id="LT158599">
    <property type="protein sequence ID" value="CVK32128.1"/>
    <property type="molecule type" value="Genomic_DNA"/>
</dbReference>
<dbReference type="KEGG" id="mema:MMAB1_0914"/>
<organism evidence="1 2">
    <name type="scientific">Methanoculleus bourgensis</name>
    <dbReference type="NCBI Taxonomy" id="83986"/>
    <lineage>
        <taxon>Archaea</taxon>
        <taxon>Methanobacteriati</taxon>
        <taxon>Methanobacteriota</taxon>
        <taxon>Stenosarchaea group</taxon>
        <taxon>Methanomicrobia</taxon>
        <taxon>Methanomicrobiales</taxon>
        <taxon>Methanomicrobiaceae</taxon>
        <taxon>Methanoculleus</taxon>
    </lineage>
</organism>
<evidence type="ECO:0000313" key="2">
    <source>
        <dbReference type="Proteomes" id="UP000069850"/>
    </source>
</evidence>
<dbReference type="Proteomes" id="UP000069850">
    <property type="component" value="Chromosome 1"/>
</dbReference>
<accession>A0A0X3BJ85</accession>
<dbReference type="AlphaFoldDB" id="A0A0X3BJ85"/>
<proteinExistence type="predicted"/>
<evidence type="ECO:0000313" key="1">
    <source>
        <dbReference type="EMBL" id="CVK32128.1"/>
    </source>
</evidence>
<gene>
    <name evidence="1" type="ORF">MMAB1_0914</name>
</gene>
<protein>
    <submittedName>
        <fullName evidence="1">Uncharacterized protein</fullName>
    </submittedName>
</protein>